<dbReference type="InterPro" id="IPR016169">
    <property type="entry name" value="FAD-bd_PCMH_sub2"/>
</dbReference>
<gene>
    <name evidence="5" type="ORF">HYALB_00009549</name>
</gene>
<evidence type="ECO:0000256" key="2">
    <source>
        <dbReference type="ARBA" id="ARBA00023002"/>
    </source>
</evidence>
<dbReference type="InterPro" id="IPR016166">
    <property type="entry name" value="FAD-bd_PCMH"/>
</dbReference>
<dbReference type="GO" id="GO:0016491">
    <property type="term" value="F:oxidoreductase activity"/>
    <property type="evidence" value="ECO:0007669"/>
    <property type="project" value="UniProtKB-KW"/>
</dbReference>
<dbReference type="GO" id="GO:0071949">
    <property type="term" value="F:FAD binding"/>
    <property type="evidence" value="ECO:0007669"/>
    <property type="project" value="InterPro"/>
</dbReference>
<dbReference type="InterPro" id="IPR012951">
    <property type="entry name" value="BBE"/>
</dbReference>
<sequence length="631" mass="68956">MAPSKSLFILFLWARSLLLPLPLLAQSQSIIPVASLLPPDSPNAGATLFEYERLQLTEELVQRVREQEKTAKYGSFFAFGDLDSPKAMLKNGSCKLFPGDKSWPKEDLWDAFDNLLGGALIPTTPIAAPCYKNWGLYDSEKCAAVIANWTNPYLHTLILVNPYTNEADPTSVAFQIFQGRTCLPTSNLNGTCTLGGYPAYAVNISNVAQIQLAVNFARNANIRLVIKNTGHCYLGKSGGAGALSVWTHSLKDIELIDDYKVGEYEGKALKLGAGVTVREVYLAAHRHGVTALGGICDTVGYAGGYIAGGGHTLLSGIYGMAADQVMALEAVTADGKKITASQMSHPDLCWALRGGGGSTFAIVTSIIIRVHPKLPVTLSSFSFNSTLVGKEAFWLGVRAYFELFIPFTDAGTYSYFWIYNTNGTYSMDMKPFWALNHTIASFNDLVQPWFQKLSHLGIPFTPATKSYPEFWPAFDEAWPPGSGAVGGWTTRPGNRLFPRANWEDPVKFNQTFSAIQESSKSGYRLGGYHQTPRNRAHVSNAVNTAWRTAISFLILGINVAGDATPAEMGAASAELEDALEPWRRIAPNGEGGGSYLNEADIGEPDWQSAFYGENYPRLRELKDKWDLEGVF</sequence>
<protein>
    <recommendedName>
        <fullName evidence="4">FAD-binding PCMH-type domain-containing protein</fullName>
    </recommendedName>
</protein>
<dbReference type="EMBL" id="CAJVRM010000529">
    <property type="protein sequence ID" value="CAG8981873.1"/>
    <property type="molecule type" value="Genomic_DNA"/>
</dbReference>
<evidence type="ECO:0000313" key="6">
    <source>
        <dbReference type="Proteomes" id="UP000701801"/>
    </source>
</evidence>
<dbReference type="PROSITE" id="PS51387">
    <property type="entry name" value="FAD_PCMH"/>
    <property type="match status" value="1"/>
</dbReference>
<feature type="chain" id="PRO_5040449461" description="FAD-binding PCMH-type domain-containing protein" evidence="3">
    <location>
        <begin position="28"/>
        <end position="631"/>
    </location>
</feature>
<comment type="similarity">
    <text evidence="1">Belongs to the oxygen-dependent FAD-linked oxidoreductase family.</text>
</comment>
<evidence type="ECO:0000259" key="4">
    <source>
        <dbReference type="PROSITE" id="PS51387"/>
    </source>
</evidence>
<reference evidence="5" key="1">
    <citation type="submission" date="2021-07" db="EMBL/GenBank/DDBJ databases">
        <authorList>
            <person name="Durling M."/>
        </authorList>
    </citation>
    <scope>NUCLEOTIDE SEQUENCE</scope>
</reference>
<keyword evidence="2" id="KW-0560">Oxidoreductase</keyword>
<dbReference type="Pfam" id="PF08031">
    <property type="entry name" value="BBE"/>
    <property type="match status" value="1"/>
</dbReference>
<evidence type="ECO:0000256" key="1">
    <source>
        <dbReference type="ARBA" id="ARBA00005466"/>
    </source>
</evidence>
<accession>A0A9N9LXW1</accession>
<dbReference type="PANTHER" id="PTHR13878:SF91">
    <property type="entry name" value="FAD BINDING DOMAIN PROTEIN (AFU_ORTHOLOGUE AFUA_6G12070)-RELATED"/>
    <property type="match status" value="1"/>
</dbReference>
<dbReference type="AlphaFoldDB" id="A0A9N9LXW1"/>
<dbReference type="InterPro" id="IPR050432">
    <property type="entry name" value="FAD-linked_Oxidoreductases_BP"/>
</dbReference>
<organism evidence="5 6">
    <name type="scientific">Hymenoscyphus albidus</name>
    <dbReference type="NCBI Taxonomy" id="595503"/>
    <lineage>
        <taxon>Eukaryota</taxon>
        <taxon>Fungi</taxon>
        <taxon>Dikarya</taxon>
        <taxon>Ascomycota</taxon>
        <taxon>Pezizomycotina</taxon>
        <taxon>Leotiomycetes</taxon>
        <taxon>Helotiales</taxon>
        <taxon>Helotiaceae</taxon>
        <taxon>Hymenoscyphus</taxon>
    </lineage>
</organism>
<keyword evidence="3" id="KW-0732">Signal</keyword>
<comment type="caution">
    <text evidence="5">The sequence shown here is derived from an EMBL/GenBank/DDBJ whole genome shotgun (WGS) entry which is preliminary data.</text>
</comment>
<feature type="domain" description="FAD-binding PCMH-type" evidence="4">
    <location>
        <begin position="194"/>
        <end position="373"/>
    </location>
</feature>
<proteinExistence type="inferred from homology"/>
<feature type="signal peptide" evidence="3">
    <location>
        <begin position="1"/>
        <end position="27"/>
    </location>
</feature>
<dbReference type="Gene3D" id="3.30.465.10">
    <property type="match status" value="2"/>
</dbReference>
<keyword evidence="6" id="KW-1185">Reference proteome</keyword>
<dbReference type="SUPFAM" id="SSF56176">
    <property type="entry name" value="FAD-binding/transporter-associated domain-like"/>
    <property type="match status" value="1"/>
</dbReference>
<name>A0A9N9LXW1_9HELO</name>
<dbReference type="Proteomes" id="UP000701801">
    <property type="component" value="Unassembled WGS sequence"/>
</dbReference>
<dbReference type="PANTHER" id="PTHR13878">
    <property type="entry name" value="GULONOLACTONE OXIDASE"/>
    <property type="match status" value="1"/>
</dbReference>
<dbReference type="InterPro" id="IPR036318">
    <property type="entry name" value="FAD-bd_PCMH-like_sf"/>
</dbReference>
<dbReference type="OrthoDB" id="9983560at2759"/>
<dbReference type="Pfam" id="PF01565">
    <property type="entry name" value="FAD_binding_4"/>
    <property type="match status" value="1"/>
</dbReference>
<dbReference type="InterPro" id="IPR006094">
    <property type="entry name" value="Oxid_FAD_bind_N"/>
</dbReference>
<evidence type="ECO:0000256" key="3">
    <source>
        <dbReference type="SAM" id="SignalP"/>
    </source>
</evidence>
<evidence type="ECO:0000313" key="5">
    <source>
        <dbReference type="EMBL" id="CAG8981873.1"/>
    </source>
</evidence>